<organism evidence="1 2">
    <name type="scientific">Gigaspora rosea</name>
    <dbReference type="NCBI Taxonomy" id="44941"/>
    <lineage>
        <taxon>Eukaryota</taxon>
        <taxon>Fungi</taxon>
        <taxon>Fungi incertae sedis</taxon>
        <taxon>Mucoromycota</taxon>
        <taxon>Glomeromycotina</taxon>
        <taxon>Glomeromycetes</taxon>
        <taxon>Diversisporales</taxon>
        <taxon>Gigasporaceae</taxon>
        <taxon>Gigaspora</taxon>
    </lineage>
</organism>
<dbReference type="Proteomes" id="UP000266673">
    <property type="component" value="Unassembled WGS sequence"/>
</dbReference>
<reference evidence="1 2" key="1">
    <citation type="submission" date="2018-06" db="EMBL/GenBank/DDBJ databases">
        <title>Comparative genomics reveals the genomic features of Rhizophagus irregularis, R. cerebriforme, R. diaphanum and Gigaspora rosea, and their symbiotic lifestyle signature.</title>
        <authorList>
            <person name="Morin E."/>
            <person name="San Clemente H."/>
            <person name="Chen E.C.H."/>
            <person name="De La Providencia I."/>
            <person name="Hainaut M."/>
            <person name="Kuo A."/>
            <person name="Kohler A."/>
            <person name="Murat C."/>
            <person name="Tang N."/>
            <person name="Roy S."/>
            <person name="Loubradou J."/>
            <person name="Henrissat B."/>
            <person name="Grigoriev I.V."/>
            <person name="Corradi N."/>
            <person name="Roux C."/>
            <person name="Martin F.M."/>
        </authorList>
    </citation>
    <scope>NUCLEOTIDE SEQUENCE [LARGE SCALE GENOMIC DNA]</scope>
    <source>
        <strain evidence="1 2">DAOM 194757</strain>
    </source>
</reference>
<evidence type="ECO:0000313" key="2">
    <source>
        <dbReference type="Proteomes" id="UP000266673"/>
    </source>
</evidence>
<sequence length="193" mass="22470">MERSETVNANETENANLLSFSKVVKVMTNILYIHQNRTEPTIYTFEEFRAVMERKNASIHMKCMPNTITTSTATHMATILINLINNQTAILKSNLHNPALDAELIKMNIEDKFMMFYGLSHNHRWGFRTVSDDTRLDKLIVHSYDIRLKKKCHIRSLKDVVLVDLQENGLYLMEEYIKAIKCNCKSSIYVMIH</sequence>
<evidence type="ECO:0000313" key="1">
    <source>
        <dbReference type="EMBL" id="RIB18090.1"/>
    </source>
</evidence>
<protein>
    <submittedName>
        <fullName evidence="1">Uncharacterized protein</fullName>
    </submittedName>
</protein>
<proteinExistence type="predicted"/>
<dbReference type="EMBL" id="QKWP01000562">
    <property type="protein sequence ID" value="RIB18090.1"/>
    <property type="molecule type" value="Genomic_DNA"/>
</dbReference>
<comment type="caution">
    <text evidence="1">The sequence shown here is derived from an EMBL/GenBank/DDBJ whole genome shotgun (WGS) entry which is preliminary data.</text>
</comment>
<keyword evidence="2" id="KW-1185">Reference proteome</keyword>
<accession>A0A397V6I9</accession>
<gene>
    <name evidence="1" type="ORF">C2G38_2185567</name>
</gene>
<dbReference type="AlphaFoldDB" id="A0A397V6I9"/>
<name>A0A397V6I9_9GLOM</name>